<reference evidence="4 5" key="1">
    <citation type="submission" date="2016-10" db="EMBL/GenBank/DDBJ databases">
        <authorList>
            <person name="de Groot N.N."/>
        </authorList>
    </citation>
    <scope>NUCLEOTIDE SEQUENCE [LARGE SCALE GENOMIC DNA]</scope>
    <source>
        <strain evidence="4 5">DSM 16213</strain>
    </source>
</reference>
<protein>
    <submittedName>
        <fullName evidence="4">Transcriptional regulator, TetR family</fullName>
    </submittedName>
</protein>
<evidence type="ECO:0000313" key="5">
    <source>
        <dbReference type="Proteomes" id="UP000199585"/>
    </source>
</evidence>
<dbReference type="InterPro" id="IPR009057">
    <property type="entry name" value="Homeodomain-like_sf"/>
</dbReference>
<evidence type="ECO:0000313" key="4">
    <source>
        <dbReference type="EMBL" id="SEN57125.1"/>
    </source>
</evidence>
<proteinExistence type="predicted"/>
<evidence type="ECO:0000256" key="1">
    <source>
        <dbReference type="ARBA" id="ARBA00023125"/>
    </source>
</evidence>
<evidence type="ECO:0000259" key="3">
    <source>
        <dbReference type="PROSITE" id="PS50977"/>
    </source>
</evidence>
<evidence type="ECO:0000256" key="2">
    <source>
        <dbReference type="PROSITE-ProRule" id="PRU00335"/>
    </source>
</evidence>
<dbReference type="InterPro" id="IPR041490">
    <property type="entry name" value="KstR2_TetR_C"/>
</dbReference>
<feature type="DNA-binding region" description="H-T-H motif" evidence="2">
    <location>
        <begin position="33"/>
        <end position="52"/>
    </location>
</feature>
<dbReference type="InterPro" id="IPR050109">
    <property type="entry name" value="HTH-type_TetR-like_transc_reg"/>
</dbReference>
<dbReference type="EMBL" id="FOCI01000021">
    <property type="protein sequence ID" value="SEN57125.1"/>
    <property type="molecule type" value="Genomic_DNA"/>
</dbReference>
<dbReference type="RefSeq" id="WP_089904782.1">
    <property type="nucleotide sequence ID" value="NZ_FOCI01000021.1"/>
</dbReference>
<sequence>MARKQGSHAGITGPKVQEAALRLFAQHGFAAVSMRQIAAEVGVQAGALYNYTPDKQALLFDLLRDHMATLALALDQAGIAGDPLTRLDGFTRFHIRFHLRRRDAVFLSYMELRNLTPANFARIAALRRAYEDRLEAILRDGVTTGAFTLPDPRIATMALIALLTGITNWYRPDGRLSEADVSDTYLALVRQTVGAGQPAATAAPQDVSLAIGGLGA</sequence>
<dbReference type="STRING" id="245187.SAMN04488003_12153"/>
<dbReference type="Gene3D" id="1.10.357.10">
    <property type="entry name" value="Tetracycline Repressor, domain 2"/>
    <property type="match status" value="1"/>
</dbReference>
<dbReference type="AlphaFoldDB" id="A0A1H8HMF1"/>
<dbReference type="PRINTS" id="PR00455">
    <property type="entry name" value="HTHTETR"/>
</dbReference>
<dbReference type="SUPFAM" id="SSF48498">
    <property type="entry name" value="Tetracyclin repressor-like, C-terminal domain"/>
    <property type="match status" value="1"/>
</dbReference>
<dbReference type="InterPro" id="IPR001647">
    <property type="entry name" value="HTH_TetR"/>
</dbReference>
<feature type="domain" description="HTH tetR-type" evidence="3">
    <location>
        <begin position="10"/>
        <end position="70"/>
    </location>
</feature>
<keyword evidence="1 2" id="KW-0238">DNA-binding</keyword>
<dbReference type="SUPFAM" id="SSF46689">
    <property type="entry name" value="Homeodomain-like"/>
    <property type="match status" value="1"/>
</dbReference>
<dbReference type="InterPro" id="IPR036271">
    <property type="entry name" value="Tet_transcr_reg_TetR-rel_C_sf"/>
</dbReference>
<accession>A0A1H8HMF1</accession>
<name>A0A1H8HMF1_9RHOB</name>
<dbReference type="GO" id="GO:0003700">
    <property type="term" value="F:DNA-binding transcription factor activity"/>
    <property type="evidence" value="ECO:0007669"/>
    <property type="project" value="TreeGrafter"/>
</dbReference>
<keyword evidence="5" id="KW-1185">Reference proteome</keyword>
<organism evidence="4 5">
    <name type="scientific">Loktanella fryxellensis</name>
    <dbReference type="NCBI Taxonomy" id="245187"/>
    <lineage>
        <taxon>Bacteria</taxon>
        <taxon>Pseudomonadati</taxon>
        <taxon>Pseudomonadota</taxon>
        <taxon>Alphaproteobacteria</taxon>
        <taxon>Rhodobacterales</taxon>
        <taxon>Roseobacteraceae</taxon>
        <taxon>Loktanella</taxon>
    </lineage>
</organism>
<dbReference type="PANTHER" id="PTHR30055">
    <property type="entry name" value="HTH-TYPE TRANSCRIPTIONAL REGULATOR RUTR"/>
    <property type="match status" value="1"/>
</dbReference>
<dbReference type="PROSITE" id="PS50977">
    <property type="entry name" value="HTH_TETR_2"/>
    <property type="match status" value="1"/>
</dbReference>
<dbReference type="Pfam" id="PF00440">
    <property type="entry name" value="TetR_N"/>
    <property type="match status" value="1"/>
</dbReference>
<dbReference type="PANTHER" id="PTHR30055:SF237">
    <property type="entry name" value="TRANSCRIPTIONAL REPRESSOR MCE3R"/>
    <property type="match status" value="1"/>
</dbReference>
<dbReference type="GO" id="GO:0000976">
    <property type="term" value="F:transcription cis-regulatory region binding"/>
    <property type="evidence" value="ECO:0007669"/>
    <property type="project" value="TreeGrafter"/>
</dbReference>
<dbReference type="Pfam" id="PF17932">
    <property type="entry name" value="TetR_C_24"/>
    <property type="match status" value="1"/>
</dbReference>
<dbReference type="OrthoDB" id="9814200at2"/>
<gene>
    <name evidence="4" type="ORF">SAMN04488003_12153</name>
</gene>
<dbReference type="Proteomes" id="UP000199585">
    <property type="component" value="Unassembled WGS sequence"/>
</dbReference>